<accession>A0ABS1LQW7</accession>
<sequence>MGDSWAQQRTEAARLQAERLRERQDAEHARAEAMLARFVTEAREAGLAPEPLVMRGYGGRGTARTPLRGWYLRTDRTAAVSDDGAFYVMTAPLSLLDRLRGVRPEPRRPPLVLGAGGKDGDSIELSAALDRLLPGRRPGTAPGV</sequence>
<dbReference type="EMBL" id="JABBYC010000071">
    <property type="protein sequence ID" value="MBL0888672.1"/>
    <property type="molecule type" value="Genomic_DNA"/>
</dbReference>
<evidence type="ECO:0000313" key="1">
    <source>
        <dbReference type="EMBL" id="MBL0888672.1"/>
    </source>
</evidence>
<gene>
    <name evidence="1" type="ORF">HGK34_20725</name>
</gene>
<name>A0ABS1LQW7_9MICO</name>
<evidence type="ECO:0000313" key="2">
    <source>
        <dbReference type="Proteomes" id="UP000675409"/>
    </source>
</evidence>
<comment type="caution">
    <text evidence="1">The sequence shown here is derived from an EMBL/GenBank/DDBJ whole genome shotgun (WGS) entry which is preliminary data.</text>
</comment>
<organism evidence="1 2">
    <name type="scientific">Myceligenerans indicum</name>
    <dbReference type="NCBI Taxonomy" id="2593663"/>
    <lineage>
        <taxon>Bacteria</taxon>
        <taxon>Bacillati</taxon>
        <taxon>Actinomycetota</taxon>
        <taxon>Actinomycetes</taxon>
        <taxon>Micrococcales</taxon>
        <taxon>Promicromonosporaceae</taxon>
        <taxon>Myceligenerans</taxon>
    </lineage>
</organism>
<dbReference type="RefSeq" id="WP_201851032.1">
    <property type="nucleotide sequence ID" value="NZ_JABBYC010000071.1"/>
</dbReference>
<dbReference type="Proteomes" id="UP000675409">
    <property type="component" value="Unassembled WGS sequence"/>
</dbReference>
<protein>
    <submittedName>
        <fullName evidence="1">Uncharacterized protein</fullName>
    </submittedName>
</protein>
<proteinExistence type="predicted"/>
<reference evidence="1 2" key="1">
    <citation type="journal article" date="2021" name="Arch. Microbiol.">
        <title>Myceligenerans indicum sp. nov., an actinobacterium isolated from mangrove sediment of Sundarbans, India.</title>
        <authorList>
            <person name="Asha K."/>
            <person name="Bhadury P."/>
        </authorList>
    </citation>
    <scope>NUCLEOTIDE SEQUENCE [LARGE SCALE GENOMIC DNA]</scope>
    <source>
        <strain evidence="1 2">I2</strain>
    </source>
</reference>
<keyword evidence="2" id="KW-1185">Reference proteome</keyword>